<dbReference type="AlphaFoldDB" id="A0A1E7Z961"/>
<accession>A0A1E7Z961</accession>
<comment type="caution">
    <text evidence="2">The sequence shown here is derived from an EMBL/GenBank/DDBJ whole genome shotgun (WGS) entry which is preliminary data.</text>
</comment>
<keyword evidence="3" id="KW-1185">Reference proteome</keyword>
<dbReference type="Proteomes" id="UP000175691">
    <property type="component" value="Unassembled WGS sequence"/>
</dbReference>
<gene>
    <name evidence="2" type="ORF">BFC18_15100</name>
</gene>
<dbReference type="PROSITE" id="PS51186">
    <property type="entry name" value="GNAT"/>
    <property type="match status" value="1"/>
</dbReference>
<protein>
    <submittedName>
        <fullName evidence="2">GNAT family N-acetyltransferase</fullName>
    </submittedName>
</protein>
<dbReference type="RefSeq" id="WP_070126161.1">
    <property type="nucleotide sequence ID" value="NZ_MDHN01000031.1"/>
</dbReference>
<proteinExistence type="predicted"/>
<feature type="domain" description="N-acetyltransferase" evidence="1">
    <location>
        <begin position="3"/>
        <end position="141"/>
    </location>
</feature>
<dbReference type="SUPFAM" id="SSF55729">
    <property type="entry name" value="Acyl-CoA N-acyltransferases (Nat)"/>
    <property type="match status" value="1"/>
</dbReference>
<dbReference type="EMBL" id="MDHN01000031">
    <property type="protein sequence ID" value="OFC70059.1"/>
    <property type="molecule type" value="Genomic_DNA"/>
</dbReference>
<keyword evidence="2" id="KW-0808">Transferase</keyword>
<dbReference type="InterPro" id="IPR000182">
    <property type="entry name" value="GNAT_dom"/>
</dbReference>
<dbReference type="GO" id="GO:0016747">
    <property type="term" value="F:acyltransferase activity, transferring groups other than amino-acyl groups"/>
    <property type="evidence" value="ECO:0007669"/>
    <property type="project" value="InterPro"/>
</dbReference>
<dbReference type="Pfam" id="PF00583">
    <property type="entry name" value="Acetyltransf_1"/>
    <property type="match status" value="1"/>
</dbReference>
<evidence type="ECO:0000259" key="1">
    <source>
        <dbReference type="PROSITE" id="PS51186"/>
    </source>
</evidence>
<evidence type="ECO:0000313" key="2">
    <source>
        <dbReference type="EMBL" id="OFC70059.1"/>
    </source>
</evidence>
<dbReference type="OrthoDB" id="9796171at2"/>
<organism evidence="2 3">
    <name type="scientific">Alteromonas confluentis</name>
    <dbReference type="NCBI Taxonomy" id="1656094"/>
    <lineage>
        <taxon>Bacteria</taxon>
        <taxon>Pseudomonadati</taxon>
        <taxon>Pseudomonadota</taxon>
        <taxon>Gammaproteobacteria</taxon>
        <taxon>Alteromonadales</taxon>
        <taxon>Alteromonadaceae</taxon>
        <taxon>Alteromonas/Salinimonas group</taxon>
        <taxon>Alteromonas</taxon>
    </lineage>
</organism>
<dbReference type="Gene3D" id="3.40.630.30">
    <property type="match status" value="1"/>
</dbReference>
<name>A0A1E7Z961_9ALTE</name>
<evidence type="ECO:0000313" key="3">
    <source>
        <dbReference type="Proteomes" id="UP000175691"/>
    </source>
</evidence>
<sequence>MRFQVESVDWTSGKHQLTKLREQVFVIEWHIPQNAEFDNRDSDAFHVLISDDKHRAIASGRITPDGEIGRIAVLHPYRTLDVYKMLFASLIKLAESACVNEVKVVCNLDSVEAHKSRGYLPEGPVFMEAGIPRQRMLCPISQFSLPMVSELH</sequence>
<dbReference type="STRING" id="1656094.BFC18_15100"/>
<dbReference type="InterPro" id="IPR016181">
    <property type="entry name" value="Acyl_CoA_acyltransferase"/>
</dbReference>
<reference evidence="2 3" key="1">
    <citation type="submission" date="2016-08" db="EMBL/GenBank/DDBJ databases">
        <authorList>
            <person name="Seilhamer J.J."/>
        </authorList>
    </citation>
    <scope>NUCLEOTIDE SEQUENCE [LARGE SCALE GENOMIC DNA]</scope>
    <source>
        <strain evidence="2 3">KCTC 42603</strain>
    </source>
</reference>